<dbReference type="EMBL" id="JAAVJH010000001">
    <property type="protein sequence ID" value="NJR77494.1"/>
    <property type="molecule type" value="Genomic_DNA"/>
</dbReference>
<proteinExistence type="predicted"/>
<protein>
    <recommendedName>
        <fullName evidence="3">EF-hand domain-containing protein</fullName>
    </recommendedName>
</protein>
<organism evidence="4 5">
    <name type="scientific">Sphingomonas corticis</name>
    <dbReference type="NCBI Taxonomy" id="2722791"/>
    <lineage>
        <taxon>Bacteria</taxon>
        <taxon>Pseudomonadati</taxon>
        <taxon>Pseudomonadota</taxon>
        <taxon>Alphaproteobacteria</taxon>
        <taxon>Sphingomonadales</taxon>
        <taxon>Sphingomonadaceae</taxon>
        <taxon>Sphingomonas</taxon>
    </lineage>
</organism>
<feature type="signal peptide" evidence="2">
    <location>
        <begin position="1"/>
        <end position="18"/>
    </location>
</feature>
<feature type="chain" id="PRO_5046325170" description="EF-hand domain-containing protein" evidence="2">
    <location>
        <begin position="19"/>
        <end position="151"/>
    </location>
</feature>
<dbReference type="Gene3D" id="1.10.238.10">
    <property type="entry name" value="EF-hand"/>
    <property type="match status" value="1"/>
</dbReference>
<gene>
    <name evidence="4" type="ORF">HBH26_02550</name>
</gene>
<keyword evidence="5" id="KW-1185">Reference proteome</keyword>
<evidence type="ECO:0000256" key="1">
    <source>
        <dbReference type="SAM" id="MobiDB-lite"/>
    </source>
</evidence>
<dbReference type="Proteomes" id="UP000732399">
    <property type="component" value="Unassembled WGS sequence"/>
</dbReference>
<feature type="compositionally biased region" description="Basic and acidic residues" evidence="1">
    <location>
        <begin position="111"/>
        <end position="132"/>
    </location>
</feature>
<dbReference type="InterPro" id="IPR011992">
    <property type="entry name" value="EF-hand-dom_pair"/>
</dbReference>
<feature type="region of interest" description="Disordered" evidence="1">
    <location>
        <begin position="13"/>
        <end position="132"/>
    </location>
</feature>
<evidence type="ECO:0000313" key="4">
    <source>
        <dbReference type="EMBL" id="NJR77494.1"/>
    </source>
</evidence>
<feature type="compositionally biased region" description="Basic and acidic residues" evidence="1">
    <location>
        <begin position="86"/>
        <end position="104"/>
    </location>
</feature>
<feature type="compositionally biased region" description="Pro residues" evidence="1">
    <location>
        <begin position="20"/>
        <end position="30"/>
    </location>
</feature>
<dbReference type="Pfam" id="PF13202">
    <property type="entry name" value="EF-hand_5"/>
    <property type="match status" value="2"/>
</dbReference>
<name>A0ABX1CHL4_9SPHN</name>
<reference evidence="4 5" key="1">
    <citation type="submission" date="2020-03" db="EMBL/GenBank/DDBJ databases">
        <authorList>
            <person name="Wang L."/>
            <person name="He N."/>
            <person name="Li Y."/>
            <person name="Fang Y."/>
            <person name="Zhang F."/>
        </authorList>
    </citation>
    <scope>NUCLEOTIDE SEQUENCE [LARGE SCALE GENOMIC DNA]</scope>
    <source>
        <strain evidence="4 5">36D10-4-7</strain>
    </source>
</reference>
<dbReference type="PROSITE" id="PS50222">
    <property type="entry name" value="EF_HAND_2"/>
    <property type="match status" value="1"/>
</dbReference>
<sequence length="151" mass="16762">MKRLLPLLALTMSGGALAQTPPPPPPPAGAPHPADADRDGMVTRAEALADADRRFAEMDADKDGKVTREERRAFRDAHRPGPARAGRPDGPRPDRDRAGRRGGEETTQAQFRDRAAAMFDRTDTNRDGRIDAQEREAARLLMRSRMIERRD</sequence>
<feature type="domain" description="EF-hand" evidence="3">
    <location>
        <begin position="46"/>
        <end position="80"/>
    </location>
</feature>
<accession>A0ABX1CHL4</accession>
<keyword evidence="2" id="KW-0732">Signal</keyword>
<feature type="compositionally biased region" description="Basic and acidic residues" evidence="1">
    <location>
        <begin position="50"/>
        <end position="79"/>
    </location>
</feature>
<dbReference type="RefSeq" id="WP_168133076.1">
    <property type="nucleotide sequence ID" value="NZ_JAAVJH010000001.1"/>
</dbReference>
<comment type="caution">
    <text evidence="4">The sequence shown here is derived from an EMBL/GenBank/DDBJ whole genome shotgun (WGS) entry which is preliminary data.</text>
</comment>
<dbReference type="SUPFAM" id="SSF47473">
    <property type="entry name" value="EF-hand"/>
    <property type="match status" value="1"/>
</dbReference>
<evidence type="ECO:0000256" key="2">
    <source>
        <dbReference type="SAM" id="SignalP"/>
    </source>
</evidence>
<evidence type="ECO:0000259" key="3">
    <source>
        <dbReference type="PROSITE" id="PS50222"/>
    </source>
</evidence>
<dbReference type="InterPro" id="IPR002048">
    <property type="entry name" value="EF_hand_dom"/>
</dbReference>
<evidence type="ECO:0000313" key="5">
    <source>
        <dbReference type="Proteomes" id="UP000732399"/>
    </source>
</evidence>